<dbReference type="OrthoDB" id="9800302at2"/>
<name>A0A4Z0Q8Y3_9BACT</name>
<dbReference type="RefSeq" id="WP_135463119.1">
    <property type="nucleotide sequence ID" value="NZ_SRLC01000001.1"/>
</dbReference>
<protein>
    <submittedName>
        <fullName evidence="2">Kazal domain protein</fullName>
    </submittedName>
</protein>
<dbReference type="InterPro" id="IPR036058">
    <property type="entry name" value="Kazal_dom_sf"/>
</dbReference>
<dbReference type="Pfam" id="PF00050">
    <property type="entry name" value="Kazal_1"/>
    <property type="match status" value="1"/>
</dbReference>
<dbReference type="PANTHER" id="PTHR21131">
    <property type="entry name" value="SERINE-TYPE ENDOPEPTIDASE INHIBITOR"/>
    <property type="match status" value="1"/>
</dbReference>
<dbReference type="EMBL" id="SRLC01000001">
    <property type="protein sequence ID" value="TGE25541.1"/>
    <property type="molecule type" value="Genomic_DNA"/>
</dbReference>
<organism evidence="2 3">
    <name type="scientific">Hymenobacter aquaticus</name>
    <dbReference type="NCBI Taxonomy" id="1867101"/>
    <lineage>
        <taxon>Bacteria</taxon>
        <taxon>Pseudomonadati</taxon>
        <taxon>Bacteroidota</taxon>
        <taxon>Cytophagia</taxon>
        <taxon>Cytophagales</taxon>
        <taxon>Hymenobacteraceae</taxon>
        <taxon>Hymenobacter</taxon>
    </lineage>
</organism>
<proteinExistence type="predicted"/>
<dbReference type="SUPFAM" id="SSF100895">
    <property type="entry name" value="Kazal-type serine protease inhibitors"/>
    <property type="match status" value="1"/>
</dbReference>
<dbReference type="CDD" id="cd00104">
    <property type="entry name" value="KAZAL_FS"/>
    <property type="match status" value="1"/>
</dbReference>
<dbReference type="InterPro" id="IPR053265">
    <property type="entry name" value="Serpin"/>
</dbReference>
<dbReference type="AlphaFoldDB" id="A0A4Z0Q8Y3"/>
<evidence type="ECO:0000259" key="1">
    <source>
        <dbReference type="PROSITE" id="PS51465"/>
    </source>
</evidence>
<dbReference type="Gene3D" id="3.30.60.30">
    <property type="match status" value="1"/>
</dbReference>
<reference evidence="2 3" key="1">
    <citation type="submission" date="2019-04" db="EMBL/GenBank/DDBJ databases">
        <authorList>
            <person name="Feng G."/>
            <person name="Zhang J."/>
            <person name="Zhu H."/>
        </authorList>
    </citation>
    <scope>NUCLEOTIDE SEQUENCE [LARGE SCALE GENOMIC DNA]</scope>
    <source>
        <strain evidence="2 3">JCM 31653</strain>
    </source>
</reference>
<dbReference type="PANTHER" id="PTHR21131:SF0">
    <property type="entry name" value="GEO10195P1-RELATED"/>
    <property type="match status" value="1"/>
</dbReference>
<dbReference type="Proteomes" id="UP000297549">
    <property type="component" value="Unassembled WGS sequence"/>
</dbReference>
<keyword evidence="3" id="KW-1185">Reference proteome</keyword>
<evidence type="ECO:0000313" key="3">
    <source>
        <dbReference type="Proteomes" id="UP000297549"/>
    </source>
</evidence>
<evidence type="ECO:0000313" key="2">
    <source>
        <dbReference type="EMBL" id="TGE25541.1"/>
    </source>
</evidence>
<sequence>MKRTLLLAGAVFGLLTACQDSDCSPTSDCIDPAKIRRDAICTADYNPVCGCDGKTYSNACAAESAGVKSYAQGGCATKPN</sequence>
<dbReference type="PROSITE" id="PS51465">
    <property type="entry name" value="KAZAL_2"/>
    <property type="match status" value="1"/>
</dbReference>
<accession>A0A4Z0Q8Y3</accession>
<comment type="caution">
    <text evidence="2">The sequence shown here is derived from an EMBL/GenBank/DDBJ whole genome shotgun (WGS) entry which is preliminary data.</text>
</comment>
<dbReference type="InterPro" id="IPR002350">
    <property type="entry name" value="Kazal_dom"/>
</dbReference>
<dbReference type="PROSITE" id="PS51257">
    <property type="entry name" value="PROKAR_LIPOPROTEIN"/>
    <property type="match status" value="1"/>
</dbReference>
<feature type="domain" description="Kazal-like" evidence="1">
    <location>
        <begin position="24"/>
        <end position="80"/>
    </location>
</feature>
<gene>
    <name evidence="2" type="ORF">E5K00_10245</name>
</gene>